<sequence>MACVQSRGLHRLAFFTNAPPRTRKAAAAAVACAAKHLKNSVVRSLALHPALPATRAAPRCLGSRAATEPRALRLLLS</sequence>
<accession>A0A8J5SZ90</accession>
<dbReference type="EMBL" id="JAAALK010000082">
    <property type="protein sequence ID" value="KAG8084005.1"/>
    <property type="molecule type" value="Genomic_DNA"/>
</dbReference>
<proteinExistence type="predicted"/>
<name>A0A8J5SZ90_ZIZPA</name>
<gene>
    <name evidence="1" type="ORF">GUJ93_ZPchr0010g8075</name>
</gene>
<dbReference type="AlphaFoldDB" id="A0A8J5SZ90"/>
<comment type="caution">
    <text evidence="1">The sequence shown here is derived from an EMBL/GenBank/DDBJ whole genome shotgun (WGS) entry which is preliminary data.</text>
</comment>
<organism evidence="1 2">
    <name type="scientific">Zizania palustris</name>
    <name type="common">Northern wild rice</name>
    <dbReference type="NCBI Taxonomy" id="103762"/>
    <lineage>
        <taxon>Eukaryota</taxon>
        <taxon>Viridiplantae</taxon>
        <taxon>Streptophyta</taxon>
        <taxon>Embryophyta</taxon>
        <taxon>Tracheophyta</taxon>
        <taxon>Spermatophyta</taxon>
        <taxon>Magnoliopsida</taxon>
        <taxon>Liliopsida</taxon>
        <taxon>Poales</taxon>
        <taxon>Poaceae</taxon>
        <taxon>BOP clade</taxon>
        <taxon>Oryzoideae</taxon>
        <taxon>Oryzeae</taxon>
        <taxon>Zizaniinae</taxon>
        <taxon>Zizania</taxon>
    </lineage>
</organism>
<dbReference type="Proteomes" id="UP000729402">
    <property type="component" value="Unassembled WGS sequence"/>
</dbReference>
<evidence type="ECO:0000313" key="1">
    <source>
        <dbReference type="EMBL" id="KAG8084005.1"/>
    </source>
</evidence>
<reference evidence="1" key="1">
    <citation type="journal article" date="2021" name="bioRxiv">
        <title>Whole Genome Assembly and Annotation of Northern Wild Rice, Zizania palustris L., Supports a Whole Genome Duplication in the Zizania Genus.</title>
        <authorList>
            <person name="Haas M."/>
            <person name="Kono T."/>
            <person name="Macchietto M."/>
            <person name="Millas R."/>
            <person name="McGilp L."/>
            <person name="Shao M."/>
            <person name="Duquette J."/>
            <person name="Hirsch C.N."/>
            <person name="Kimball J."/>
        </authorList>
    </citation>
    <scope>NUCLEOTIDE SEQUENCE</scope>
    <source>
        <tissue evidence="1">Fresh leaf tissue</tissue>
    </source>
</reference>
<protein>
    <submittedName>
        <fullName evidence="1">Uncharacterized protein</fullName>
    </submittedName>
</protein>
<evidence type="ECO:0000313" key="2">
    <source>
        <dbReference type="Proteomes" id="UP000729402"/>
    </source>
</evidence>
<reference evidence="1" key="2">
    <citation type="submission" date="2021-02" db="EMBL/GenBank/DDBJ databases">
        <authorList>
            <person name="Kimball J.A."/>
            <person name="Haas M.W."/>
            <person name="Macchietto M."/>
            <person name="Kono T."/>
            <person name="Duquette J."/>
            <person name="Shao M."/>
        </authorList>
    </citation>
    <scope>NUCLEOTIDE SEQUENCE</scope>
    <source>
        <tissue evidence="1">Fresh leaf tissue</tissue>
    </source>
</reference>
<keyword evidence="2" id="KW-1185">Reference proteome</keyword>